<evidence type="ECO:0000259" key="1">
    <source>
        <dbReference type="SMART" id="SM00829"/>
    </source>
</evidence>
<accession>A0A6B9G463</accession>
<sequence length="358" mass="38137">MKAWQLDYPGGPFNLNDIPAPEARAGSVVIRMHASSLMSYMRDYVEGRLPVYRAPDKRFTPGGNGTGVIYSVGENVWHLKPGQRVVISPHFVTNENVSSPGQILLGVTGQGDVAGRMLNDWPDGTLAEFAVLPASLVTPADGLDFMSDAQLAMSMRFTVPYGGLLRGQFSAGETLVVSGATGAYGAAAVLLALAMGARRVVAVGRNAARLDALVKIAGPRVVPVVVTGSMDTDTRLIREQADGAVDMVFDMVGNAGDPAMTLSSLRSLRHGGRMILMGSMSVPLPLSYTELMLNSWAIIGNFMYPPEAYRQVLNFFRAGLIPPDAITALNYGLDNVPAAMDAARQATGLQCVVINHQE</sequence>
<dbReference type="EMBL" id="CP024770">
    <property type="protein sequence ID" value="QGY32451.1"/>
    <property type="molecule type" value="Genomic_DNA"/>
</dbReference>
<dbReference type="SUPFAM" id="SSF50129">
    <property type="entry name" value="GroES-like"/>
    <property type="match status" value="1"/>
</dbReference>
<organism evidence="2 3">
    <name type="scientific">Pantoea cypripedii</name>
    <name type="common">Pectobacterium cypripedii</name>
    <name type="synonym">Erwinia cypripedii</name>
    <dbReference type="NCBI Taxonomy" id="55209"/>
    <lineage>
        <taxon>Bacteria</taxon>
        <taxon>Pseudomonadati</taxon>
        <taxon>Pseudomonadota</taxon>
        <taxon>Gammaproteobacteria</taxon>
        <taxon>Enterobacterales</taxon>
        <taxon>Erwiniaceae</taxon>
        <taxon>Pantoea</taxon>
    </lineage>
</organism>
<dbReference type="GO" id="GO:0016491">
    <property type="term" value="F:oxidoreductase activity"/>
    <property type="evidence" value="ECO:0007669"/>
    <property type="project" value="InterPro"/>
</dbReference>
<name>A0A6B9G463_PANCY</name>
<dbReference type="InterPro" id="IPR013149">
    <property type="entry name" value="ADH-like_C"/>
</dbReference>
<evidence type="ECO:0000313" key="2">
    <source>
        <dbReference type="EMBL" id="QGY32451.1"/>
    </source>
</evidence>
<dbReference type="InterPro" id="IPR013154">
    <property type="entry name" value="ADH-like_N"/>
</dbReference>
<gene>
    <name evidence="2" type="ORF">CUN67_26120</name>
</gene>
<protein>
    <submittedName>
        <fullName evidence="2">Alcohol dehydrogenase</fullName>
    </submittedName>
</protein>
<dbReference type="InterPro" id="IPR036291">
    <property type="entry name" value="NAD(P)-bd_dom_sf"/>
</dbReference>
<dbReference type="Gene3D" id="3.40.50.720">
    <property type="entry name" value="NAD(P)-binding Rossmann-like Domain"/>
    <property type="match status" value="1"/>
</dbReference>
<dbReference type="RefSeq" id="WP_208718337.1">
    <property type="nucleotide sequence ID" value="NZ_CP024770.1"/>
</dbReference>
<geneLocation type="plasmid" evidence="3">
    <name>pne1b</name>
</geneLocation>
<dbReference type="Pfam" id="PF08240">
    <property type="entry name" value="ADH_N"/>
    <property type="match status" value="1"/>
</dbReference>
<dbReference type="InterPro" id="IPR020843">
    <property type="entry name" value="ER"/>
</dbReference>
<keyword evidence="2" id="KW-0614">Plasmid</keyword>
<reference evidence="2 3" key="1">
    <citation type="submission" date="2017-11" db="EMBL/GenBank/DDBJ databases">
        <title>Genome sequence of Pantoea cypripedii NE1.</title>
        <authorList>
            <person name="Nascimento F.X."/>
        </authorList>
    </citation>
    <scope>NUCLEOTIDE SEQUENCE [LARGE SCALE GENOMIC DNA]</scope>
    <source>
        <strain evidence="2 3">NE1</strain>
        <plasmid evidence="3">pne1b</plasmid>
    </source>
</reference>
<dbReference type="SUPFAM" id="SSF51735">
    <property type="entry name" value="NAD(P)-binding Rossmann-fold domains"/>
    <property type="match status" value="1"/>
</dbReference>
<dbReference type="InterPro" id="IPR011032">
    <property type="entry name" value="GroES-like_sf"/>
</dbReference>
<dbReference type="AlphaFoldDB" id="A0A6B9G463"/>
<dbReference type="Proteomes" id="UP000502005">
    <property type="component" value="Plasmid pNE1B"/>
</dbReference>
<dbReference type="PANTHER" id="PTHR43677:SF4">
    <property type="entry name" value="QUINONE OXIDOREDUCTASE-LIKE PROTEIN 2"/>
    <property type="match status" value="1"/>
</dbReference>
<dbReference type="PANTHER" id="PTHR43677">
    <property type="entry name" value="SHORT-CHAIN DEHYDROGENASE/REDUCTASE"/>
    <property type="match status" value="1"/>
</dbReference>
<dbReference type="Pfam" id="PF00107">
    <property type="entry name" value="ADH_zinc_N"/>
    <property type="match status" value="1"/>
</dbReference>
<feature type="domain" description="Enoyl reductase (ER)" evidence="1">
    <location>
        <begin position="10"/>
        <end position="354"/>
    </location>
</feature>
<proteinExistence type="predicted"/>
<dbReference type="SMART" id="SM00829">
    <property type="entry name" value="PKS_ER"/>
    <property type="match status" value="1"/>
</dbReference>
<dbReference type="InterPro" id="IPR051397">
    <property type="entry name" value="Zn-ADH-like_protein"/>
</dbReference>
<evidence type="ECO:0000313" key="3">
    <source>
        <dbReference type="Proteomes" id="UP000502005"/>
    </source>
</evidence>
<dbReference type="Gene3D" id="3.90.180.10">
    <property type="entry name" value="Medium-chain alcohol dehydrogenases, catalytic domain"/>
    <property type="match status" value="1"/>
</dbReference>